<evidence type="ECO:0000313" key="4">
    <source>
        <dbReference type="Proteomes" id="UP000242246"/>
    </source>
</evidence>
<dbReference type="STRING" id="1348632.GCA_001591745_01069"/>
<feature type="region of interest" description="Disordered" evidence="2">
    <location>
        <begin position="250"/>
        <end position="280"/>
    </location>
</feature>
<dbReference type="EMBL" id="JXJX01000002">
    <property type="protein sequence ID" value="PCS07995.1"/>
    <property type="molecule type" value="Genomic_DNA"/>
</dbReference>
<keyword evidence="4" id="KW-1185">Reference proteome</keyword>
<dbReference type="AlphaFoldDB" id="A0A2A5S3E2"/>
<sequence>MILVTILLGKYEMNKKIRNLLATSVLLFSFATFGCSNDVRGLQSDLESQIEKVDKASKEIDYLSKDDQATLQKELKHAKEIETSTSKSKLTDETSKLKSVLKPLKEKSKSVSDDVAAMTQLEKNVAIDQANKKSLDKLISESHEFSNYNTYYTSCQTALSKGRTQVVDTVKNQATQAINSPYIQQTDKSNLVSLLDKVKKAKDVADAFTYIDDLQSQTSKVIENTKANEAQQKAAQAKAEAEKKAAEQAAQAKAEAEKKAAEQAAQAKAEAEKKAAEQAAQAKAEAEKKAAEQVAQASTSASASASVANSGNINTTASDKWAIENGYTWQTRKGHSHIIHPGGSLPAGYHWQVQ</sequence>
<evidence type="ECO:0000313" key="3">
    <source>
        <dbReference type="EMBL" id="PCS07995.1"/>
    </source>
</evidence>
<proteinExistence type="predicted"/>
<dbReference type="Proteomes" id="UP000242246">
    <property type="component" value="Unassembled WGS sequence"/>
</dbReference>
<accession>A0A2A5S3E2</accession>
<evidence type="ECO:0000256" key="2">
    <source>
        <dbReference type="SAM" id="MobiDB-lite"/>
    </source>
</evidence>
<comment type="caution">
    <text evidence="3">The sequence shown here is derived from an EMBL/GenBank/DDBJ whole genome shotgun (WGS) entry which is preliminary data.</text>
</comment>
<organism evidence="3 4">
    <name type="scientific">Pseudolactococcus plantarum</name>
    <dbReference type="NCBI Taxonomy" id="1365"/>
    <lineage>
        <taxon>Bacteria</taxon>
        <taxon>Bacillati</taxon>
        <taxon>Bacillota</taxon>
        <taxon>Bacilli</taxon>
        <taxon>Lactobacillales</taxon>
        <taxon>Streptococcaceae</taxon>
        <taxon>Pseudolactococcus</taxon>
    </lineage>
</organism>
<protein>
    <submittedName>
        <fullName evidence="3">Uncharacterized protein</fullName>
    </submittedName>
</protein>
<reference evidence="3 4" key="1">
    <citation type="submission" date="2014-12" db="EMBL/GenBank/DDBJ databases">
        <title>Draft genome sequences of 10 type strains of Lactococcus.</title>
        <authorList>
            <person name="Sun Z."/>
            <person name="Zhong Z."/>
            <person name="Liu W."/>
            <person name="Zhang W."/>
            <person name="Zhang H."/>
        </authorList>
    </citation>
    <scope>NUCLEOTIDE SEQUENCE [LARGE SCALE GENOMIC DNA]</scope>
    <source>
        <strain evidence="3 4">DSM 20686</strain>
    </source>
</reference>
<evidence type="ECO:0000256" key="1">
    <source>
        <dbReference type="SAM" id="Coils"/>
    </source>
</evidence>
<keyword evidence="1" id="KW-0175">Coiled coil</keyword>
<gene>
    <name evidence="3" type="ORF">RU87_GL000732</name>
</gene>
<feature type="coiled-coil region" evidence="1">
    <location>
        <begin position="39"/>
        <end position="66"/>
    </location>
</feature>
<name>A0A2A5S3E2_9LACT</name>